<reference evidence="1 2" key="1">
    <citation type="journal article" date="2019" name="Nat. Ecol. Evol.">
        <title>Megaphylogeny resolves global patterns of mushroom evolution.</title>
        <authorList>
            <person name="Varga T."/>
            <person name="Krizsan K."/>
            <person name="Foldi C."/>
            <person name="Dima B."/>
            <person name="Sanchez-Garcia M."/>
            <person name="Sanchez-Ramirez S."/>
            <person name="Szollosi G.J."/>
            <person name="Szarkandi J.G."/>
            <person name="Papp V."/>
            <person name="Albert L."/>
            <person name="Andreopoulos W."/>
            <person name="Angelini C."/>
            <person name="Antonin V."/>
            <person name="Barry K.W."/>
            <person name="Bougher N.L."/>
            <person name="Buchanan P."/>
            <person name="Buyck B."/>
            <person name="Bense V."/>
            <person name="Catcheside P."/>
            <person name="Chovatia M."/>
            <person name="Cooper J."/>
            <person name="Damon W."/>
            <person name="Desjardin D."/>
            <person name="Finy P."/>
            <person name="Geml J."/>
            <person name="Haridas S."/>
            <person name="Hughes K."/>
            <person name="Justo A."/>
            <person name="Karasinski D."/>
            <person name="Kautmanova I."/>
            <person name="Kiss B."/>
            <person name="Kocsube S."/>
            <person name="Kotiranta H."/>
            <person name="LaButti K.M."/>
            <person name="Lechner B.E."/>
            <person name="Liimatainen K."/>
            <person name="Lipzen A."/>
            <person name="Lukacs Z."/>
            <person name="Mihaltcheva S."/>
            <person name="Morgado L.N."/>
            <person name="Niskanen T."/>
            <person name="Noordeloos M.E."/>
            <person name="Ohm R.A."/>
            <person name="Ortiz-Santana B."/>
            <person name="Ovrebo C."/>
            <person name="Racz N."/>
            <person name="Riley R."/>
            <person name="Savchenko A."/>
            <person name="Shiryaev A."/>
            <person name="Soop K."/>
            <person name="Spirin V."/>
            <person name="Szebenyi C."/>
            <person name="Tomsovsky M."/>
            <person name="Tulloss R.E."/>
            <person name="Uehling J."/>
            <person name="Grigoriev I.V."/>
            <person name="Vagvolgyi C."/>
            <person name="Papp T."/>
            <person name="Martin F.M."/>
            <person name="Miettinen O."/>
            <person name="Hibbett D.S."/>
            <person name="Nagy L.G."/>
        </authorList>
    </citation>
    <scope>NUCLEOTIDE SEQUENCE [LARGE SCALE GENOMIC DNA]</scope>
    <source>
        <strain evidence="1 2">OMC1185</strain>
    </source>
</reference>
<accession>A0A5C3N225</accession>
<name>A0A5C3N225_9AGAM</name>
<protein>
    <recommendedName>
        <fullName evidence="3">HNH domain-containing protein</fullName>
    </recommendedName>
</protein>
<dbReference type="Proteomes" id="UP000305948">
    <property type="component" value="Unassembled WGS sequence"/>
</dbReference>
<proteinExistence type="predicted"/>
<organism evidence="1 2">
    <name type="scientific">Heliocybe sulcata</name>
    <dbReference type="NCBI Taxonomy" id="5364"/>
    <lineage>
        <taxon>Eukaryota</taxon>
        <taxon>Fungi</taxon>
        <taxon>Dikarya</taxon>
        <taxon>Basidiomycota</taxon>
        <taxon>Agaricomycotina</taxon>
        <taxon>Agaricomycetes</taxon>
        <taxon>Gloeophyllales</taxon>
        <taxon>Gloeophyllaceae</taxon>
        <taxon>Heliocybe</taxon>
    </lineage>
</organism>
<dbReference type="EMBL" id="ML213511">
    <property type="protein sequence ID" value="TFK51263.1"/>
    <property type="molecule type" value="Genomic_DNA"/>
</dbReference>
<dbReference type="STRING" id="5364.A0A5C3N225"/>
<dbReference type="OrthoDB" id="4850648at2759"/>
<dbReference type="PANTHER" id="PTHR37827">
    <property type="entry name" value="TUDOR DOMAIN-CONTAINING PROTEIN"/>
    <property type="match status" value="1"/>
</dbReference>
<evidence type="ECO:0008006" key="3">
    <source>
        <dbReference type="Google" id="ProtNLM"/>
    </source>
</evidence>
<dbReference type="CDD" id="cd00085">
    <property type="entry name" value="HNHc"/>
    <property type="match status" value="1"/>
</dbReference>
<keyword evidence="2" id="KW-1185">Reference proteome</keyword>
<dbReference type="AlphaFoldDB" id="A0A5C3N225"/>
<gene>
    <name evidence="1" type="ORF">OE88DRAFT_1659136</name>
</gene>
<sequence length="217" mass="24613">MTKSANLSQLKDSLAQRLLMDPELTSTEDTAASSLADFASYLSCEVWPRLPAELQNASHSTLTDVPDIEDLPLEDLTPPTFTDTLLSYGLCSDDEGAIRLLRKVLQDYVKETCAPPPVWSATRTTECELCGREVPLTYHHLIPRSTHPKVLKKKWHPEEMLNSVAWLCRPCHSAVHRVASNEDLARSYYTLDLLLEREDIQKWARYASKQRYGVKRG</sequence>
<dbReference type="InterPro" id="IPR003615">
    <property type="entry name" value="HNH_nuc"/>
</dbReference>
<dbReference type="PANTHER" id="PTHR37827:SF1">
    <property type="entry name" value="HNH DOMAIN-CONTAINING PROTEIN"/>
    <property type="match status" value="1"/>
</dbReference>
<evidence type="ECO:0000313" key="2">
    <source>
        <dbReference type="Proteomes" id="UP000305948"/>
    </source>
</evidence>
<evidence type="ECO:0000313" key="1">
    <source>
        <dbReference type="EMBL" id="TFK51263.1"/>
    </source>
</evidence>